<organism evidence="3 4">
    <name type="scientific">Dokdonia donghaensis DSW-1</name>
    <dbReference type="NCBI Taxonomy" id="1300343"/>
    <lineage>
        <taxon>Bacteria</taxon>
        <taxon>Pseudomonadati</taxon>
        <taxon>Bacteroidota</taxon>
        <taxon>Flavobacteriia</taxon>
        <taxon>Flavobacteriales</taxon>
        <taxon>Flavobacteriaceae</taxon>
        <taxon>Dokdonia</taxon>
    </lineage>
</organism>
<dbReference type="InterPro" id="IPR000352">
    <property type="entry name" value="Pep_chain_release_fac_I"/>
</dbReference>
<dbReference type="GO" id="GO:0004045">
    <property type="term" value="F:peptidyl-tRNA hydrolase activity"/>
    <property type="evidence" value="ECO:0007669"/>
    <property type="project" value="TreeGrafter"/>
</dbReference>
<dbReference type="Pfam" id="PF00472">
    <property type="entry name" value="RF-1"/>
    <property type="match status" value="1"/>
</dbReference>
<reference evidence="3 4" key="1">
    <citation type="submission" date="2014-10" db="EMBL/GenBank/DDBJ databases">
        <title>Draft genome sequence of the proteorhodopsin-containing marine bacterium Dokdonia donghaensis.</title>
        <authorList>
            <person name="Gomez-Consarnau L."/>
            <person name="Gonzalez J.M."/>
            <person name="Riedel T."/>
            <person name="Jaenicke S."/>
            <person name="Wagner-Doebler I."/>
            <person name="Fuhrman J.A."/>
        </authorList>
    </citation>
    <scope>NUCLEOTIDE SEQUENCE [LARGE SCALE GENOMIC DNA]</scope>
    <source>
        <strain evidence="3 4">DSW-1</strain>
    </source>
</reference>
<keyword evidence="4" id="KW-1185">Reference proteome</keyword>
<protein>
    <submittedName>
        <fullName evidence="3">Peptide chain release factor 1</fullName>
    </submittedName>
</protein>
<dbReference type="GO" id="GO:0043022">
    <property type="term" value="F:ribosome binding"/>
    <property type="evidence" value="ECO:0007669"/>
    <property type="project" value="TreeGrafter"/>
</dbReference>
<dbReference type="PANTHER" id="PTHR47814">
    <property type="entry name" value="PEPTIDYL-TRNA HYDROLASE ARFB"/>
    <property type="match status" value="1"/>
</dbReference>
<proteinExistence type="predicted"/>
<dbReference type="GO" id="GO:0072344">
    <property type="term" value="P:rescue of stalled ribosome"/>
    <property type="evidence" value="ECO:0007669"/>
    <property type="project" value="TreeGrafter"/>
</dbReference>
<gene>
    <name evidence="3" type="ORF">NV36_09365</name>
</gene>
<dbReference type="NCBIfam" id="NF006718">
    <property type="entry name" value="PRK09256.1"/>
    <property type="match status" value="1"/>
</dbReference>
<feature type="compositionally biased region" description="Basic residues" evidence="1">
    <location>
        <begin position="100"/>
        <end position="117"/>
    </location>
</feature>
<sequence length="133" mass="15313">MHREQLLQELSFKASKSSGPGGQHANKTSSRIELSWSLPETLAFTEEEIVRLTDKLAHRLTKEGVLQLASQASRSQHKNKEDVIKRFFSLLEVAIQVPKVRKKKRPSKLAKLKRLKAKKEQSEKKANRKRPEF</sequence>
<evidence type="ECO:0000313" key="3">
    <source>
        <dbReference type="EMBL" id="KGO08017.1"/>
    </source>
</evidence>
<accession>A0A0A2GXQ9</accession>
<feature type="region of interest" description="Disordered" evidence="1">
    <location>
        <begin position="100"/>
        <end position="133"/>
    </location>
</feature>
<name>A0A0A2GXQ9_9FLAO</name>
<dbReference type="GO" id="GO:0003747">
    <property type="term" value="F:translation release factor activity"/>
    <property type="evidence" value="ECO:0007669"/>
    <property type="project" value="InterPro"/>
</dbReference>
<comment type="caution">
    <text evidence="3">The sequence shown here is derived from an EMBL/GenBank/DDBJ whole genome shotgun (WGS) entry which is preliminary data.</text>
</comment>
<evidence type="ECO:0000313" key="4">
    <source>
        <dbReference type="Proteomes" id="UP000030140"/>
    </source>
</evidence>
<evidence type="ECO:0000259" key="2">
    <source>
        <dbReference type="Pfam" id="PF00472"/>
    </source>
</evidence>
<dbReference type="SUPFAM" id="SSF110916">
    <property type="entry name" value="Peptidyl-tRNA hydrolase domain-like"/>
    <property type="match status" value="1"/>
</dbReference>
<evidence type="ECO:0000256" key="1">
    <source>
        <dbReference type="SAM" id="MobiDB-lite"/>
    </source>
</evidence>
<dbReference type="Gene3D" id="3.30.160.20">
    <property type="match status" value="1"/>
</dbReference>
<dbReference type="Proteomes" id="UP000030140">
    <property type="component" value="Unassembled WGS sequence"/>
</dbReference>
<feature type="region of interest" description="Disordered" evidence="1">
    <location>
        <begin position="1"/>
        <end position="30"/>
    </location>
</feature>
<dbReference type="OrthoDB" id="9815709at2"/>
<feature type="domain" description="Prokaryotic-type class I peptide chain release factors" evidence="2">
    <location>
        <begin position="8"/>
        <end position="127"/>
    </location>
</feature>
<dbReference type="AlphaFoldDB" id="A0A0A2GXQ9"/>
<dbReference type="PANTHER" id="PTHR47814:SF1">
    <property type="entry name" value="PEPTIDYL-TRNA HYDROLASE ARFB"/>
    <property type="match status" value="1"/>
</dbReference>
<dbReference type="RefSeq" id="WP_035328931.1">
    <property type="nucleotide sequence ID" value="NZ_CP015125.1"/>
</dbReference>
<dbReference type="EMBL" id="JSAQ01000001">
    <property type="protein sequence ID" value="KGO08017.1"/>
    <property type="molecule type" value="Genomic_DNA"/>
</dbReference>
<feature type="compositionally biased region" description="Basic and acidic residues" evidence="1">
    <location>
        <begin position="118"/>
        <end position="133"/>
    </location>
</feature>